<organism evidence="1 2">
    <name type="scientific">Prevotella heparinolytica</name>
    <dbReference type="NCBI Taxonomy" id="28113"/>
    <lineage>
        <taxon>Bacteria</taxon>
        <taxon>Pseudomonadati</taxon>
        <taxon>Bacteroidota</taxon>
        <taxon>Bacteroidia</taxon>
        <taxon>Bacteroidales</taxon>
        <taxon>Bacteroidaceae</taxon>
        <taxon>Bacteroides</taxon>
    </lineage>
</organism>
<gene>
    <name evidence="1" type="ORF">EV202_101190</name>
</gene>
<dbReference type="EMBL" id="SLXB01000001">
    <property type="protein sequence ID" value="TCO96419.1"/>
    <property type="molecule type" value="Genomic_DNA"/>
</dbReference>
<dbReference type="AlphaFoldDB" id="A0A4R2LT43"/>
<proteinExistence type="predicted"/>
<evidence type="ECO:0000313" key="2">
    <source>
        <dbReference type="Proteomes" id="UP000295600"/>
    </source>
</evidence>
<dbReference type="Proteomes" id="UP000295600">
    <property type="component" value="Unassembled WGS sequence"/>
</dbReference>
<protein>
    <submittedName>
        <fullName evidence="1">Uncharacterized protein</fullName>
    </submittedName>
</protein>
<comment type="caution">
    <text evidence="1">The sequence shown here is derived from an EMBL/GenBank/DDBJ whole genome shotgun (WGS) entry which is preliminary data.</text>
</comment>
<dbReference type="RefSeq" id="WP_131924705.1">
    <property type="nucleotide sequence ID" value="NZ_SLXB01000001.1"/>
</dbReference>
<accession>A0A4R2LT43</accession>
<evidence type="ECO:0000313" key="1">
    <source>
        <dbReference type="EMBL" id="TCO96419.1"/>
    </source>
</evidence>
<sequence length="132" mass="15432">MKHFIPFSILLCLTLCLGCSKEEPTTRRIYPEKPQKPIELSAFEGSMKYHNELEKWVIYAEIEQGDEVTDVLMIENMKDEYKVYKNRRIVFSGTAQHLYTDVIWPINGAITIYYSLKLKDIKLNKDASNISH</sequence>
<name>A0A4R2LT43_9BACE</name>
<reference evidence="1 2" key="1">
    <citation type="submission" date="2019-03" db="EMBL/GenBank/DDBJ databases">
        <title>Genomic Encyclopedia of Type Strains, Phase IV (KMG-IV): sequencing the most valuable type-strain genomes for metagenomic binning, comparative biology and taxonomic classification.</title>
        <authorList>
            <person name="Goeker M."/>
        </authorList>
    </citation>
    <scope>NUCLEOTIDE SEQUENCE [LARGE SCALE GENOMIC DNA]</scope>
    <source>
        <strain evidence="1 2">DSM 23917</strain>
    </source>
</reference>